<protein>
    <submittedName>
        <fullName evidence="2">CheW domain-containing protein</fullName>
    </submittedName>
</protein>
<accession>A0ABS0N5U3</accession>
<dbReference type="InterPro" id="IPR039315">
    <property type="entry name" value="CheW"/>
</dbReference>
<dbReference type="Proteomes" id="UP000602442">
    <property type="component" value="Unassembled WGS sequence"/>
</dbReference>
<sequence>MSEPIFVAHLADRRIAFAARRLESIVEISKIMPVPRSPDHIEGLTTLRSQTLTVINCRRVLGVEDAEVSGDEPRQAAVVKHGMHQYALLLDDVEDVVEWDGEIKDILGGVGDAWERMANGVVETEGGPALLLNVEPFIEVDLQPVQ</sequence>
<dbReference type="PANTHER" id="PTHR22617">
    <property type="entry name" value="CHEMOTAXIS SENSOR HISTIDINE KINASE-RELATED"/>
    <property type="match status" value="1"/>
</dbReference>
<dbReference type="Gene3D" id="2.30.30.40">
    <property type="entry name" value="SH3 Domains"/>
    <property type="match status" value="1"/>
</dbReference>
<dbReference type="RefSeq" id="WP_197921873.1">
    <property type="nucleotide sequence ID" value="NZ_CAWPTA010000008.1"/>
</dbReference>
<dbReference type="InterPro" id="IPR002545">
    <property type="entry name" value="CheW-lke_dom"/>
</dbReference>
<dbReference type="SUPFAM" id="SSF50341">
    <property type="entry name" value="CheW-like"/>
    <property type="match status" value="1"/>
</dbReference>
<dbReference type="PANTHER" id="PTHR22617:SF23">
    <property type="entry name" value="CHEMOTAXIS PROTEIN CHEW"/>
    <property type="match status" value="1"/>
</dbReference>
<evidence type="ECO:0000259" key="1">
    <source>
        <dbReference type="PROSITE" id="PS50851"/>
    </source>
</evidence>
<dbReference type="Gene3D" id="2.40.50.180">
    <property type="entry name" value="CheA-289, Domain 4"/>
    <property type="match status" value="1"/>
</dbReference>
<proteinExistence type="predicted"/>
<dbReference type="SMART" id="SM00260">
    <property type="entry name" value="CheW"/>
    <property type="match status" value="1"/>
</dbReference>
<evidence type="ECO:0000313" key="2">
    <source>
        <dbReference type="EMBL" id="MBH5323178.1"/>
    </source>
</evidence>
<comment type="caution">
    <text evidence="2">The sequence shown here is derived from an EMBL/GenBank/DDBJ whole genome shotgun (WGS) entry which is preliminary data.</text>
</comment>
<keyword evidence="3" id="KW-1185">Reference proteome</keyword>
<name>A0ABS0N5U3_9SPHN</name>
<dbReference type="PROSITE" id="PS50851">
    <property type="entry name" value="CHEW"/>
    <property type="match status" value="1"/>
</dbReference>
<evidence type="ECO:0000313" key="3">
    <source>
        <dbReference type="Proteomes" id="UP000602442"/>
    </source>
</evidence>
<dbReference type="InterPro" id="IPR036061">
    <property type="entry name" value="CheW-like_dom_sf"/>
</dbReference>
<dbReference type="EMBL" id="JAEANY010000003">
    <property type="protein sequence ID" value="MBH5323178.1"/>
    <property type="molecule type" value="Genomic_DNA"/>
</dbReference>
<reference evidence="2 3" key="1">
    <citation type="submission" date="2020-11" db="EMBL/GenBank/DDBJ databases">
        <title>Erythrobacter sediminis sp. nov., a marine bacterium from a tidal flat of Garorim Bay.</title>
        <authorList>
            <person name="Kim D."/>
            <person name="Yoo Y."/>
            <person name="Kim J.-J."/>
        </authorList>
    </citation>
    <scope>NUCLEOTIDE SEQUENCE [LARGE SCALE GENOMIC DNA]</scope>
    <source>
        <strain evidence="2 3">JGD-13</strain>
    </source>
</reference>
<feature type="domain" description="CheW-like" evidence="1">
    <location>
        <begin position="2"/>
        <end position="143"/>
    </location>
</feature>
<organism evidence="2 3">
    <name type="scientific">Aurantiacibacter sediminis</name>
    <dbReference type="NCBI Taxonomy" id="2793064"/>
    <lineage>
        <taxon>Bacteria</taxon>
        <taxon>Pseudomonadati</taxon>
        <taxon>Pseudomonadota</taxon>
        <taxon>Alphaproteobacteria</taxon>
        <taxon>Sphingomonadales</taxon>
        <taxon>Erythrobacteraceae</taxon>
        <taxon>Aurantiacibacter</taxon>
    </lineage>
</organism>
<gene>
    <name evidence="2" type="ORF">I5L03_11345</name>
</gene>
<dbReference type="Pfam" id="PF01584">
    <property type="entry name" value="CheW"/>
    <property type="match status" value="1"/>
</dbReference>